<accession>A0A2Z3H9G2</accession>
<dbReference type="Proteomes" id="UP000245802">
    <property type="component" value="Chromosome"/>
</dbReference>
<name>A0A2Z3H9G2_9BACT</name>
<dbReference type="EMBL" id="CP025958">
    <property type="protein sequence ID" value="AWM42368.1"/>
    <property type="molecule type" value="Genomic_DNA"/>
</dbReference>
<organism evidence="1 2">
    <name type="scientific">Gemmata obscuriglobus</name>
    <dbReference type="NCBI Taxonomy" id="114"/>
    <lineage>
        <taxon>Bacteria</taxon>
        <taxon>Pseudomonadati</taxon>
        <taxon>Planctomycetota</taxon>
        <taxon>Planctomycetia</taxon>
        <taxon>Gemmatales</taxon>
        <taxon>Gemmataceae</taxon>
        <taxon>Gemmata</taxon>
    </lineage>
</organism>
<protein>
    <recommendedName>
        <fullName evidence="3">SMI1/KNR4 family protein</fullName>
    </recommendedName>
</protein>
<sequence length="98" mass="10543">MGLQQAAYDRVFGECGDVLRCVLGNPFRAVTLHPSWLTSTVLALAGQMYENRDFAPMPILADALQDAGCGNDNILSHLRSDGPHVKGCWVLDGVLGKS</sequence>
<dbReference type="AlphaFoldDB" id="A0A2Z3H9G2"/>
<evidence type="ECO:0000313" key="1">
    <source>
        <dbReference type="EMBL" id="AWM42368.1"/>
    </source>
</evidence>
<evidence type="ECO:0008006" key="3">
    <source>
        <dbReference type="Google" id="ProtNLM"/>
    </source>
</evidence>
<dbReference type="KEGG" id="gog:C1280_24485"/>
<keyword evidence="2" id="KW-1185">Reference proteome</keyword>
<evidence type="ECO:0000313" key="2">
    <source>
        <dbReference type="Proteomes" id="UP000245802"/>
    </source>
</evidence>
<dbReference type="OrthoDB" id="286822at2"/>
<reference evidence="1 2" key="1">
    <citation type="submission" date="2018-01" db="EMBL/GenBank/DDBJ databases">
        <title>G. obscuriglobus.</title>
        <authorList>
            <person name="Franke J."/>
            <person name="Blomberg W."/>
            <person name="Selmecki A."/>
        </authorList>
    </citation>
    <scope>NUCLEOTIDE SEQUENCE [LARGE SCALE GENOMIC DNA]</scope>
    <source>
        <strain evidence="1 2">DSM 5831</strain>
    </source>
</reference>
<gene>
    <name evidence="1" type="ORF">C1280_24485</name>
</gene>
<proteinExistence type="predicted"/>